<organism evidence="3 5">
    <name type="scientific">Pseudoalteromonas citrea</name>
    <dbReference type="NCBI Taxonomy" id="43655"/>
    <lineage>
        <taxon>Bacteria</taxon>
        <taxon>Pseudomonadati</taxon>
        <taxon>Pseudomonadota</taxon>
        <taxon>Gammaproteobacteria</taxon>
        <taxon>Alteromonadales</taxon>
        <taxon>Pseudoalteromonadaceae</taxon>
        <taxon>Pseudoalteromonas</taxon>
    </lineage>
</organism>
<reference evidence="4 5" key="1">
    <citation type="submission" date="2017-12" db="EMBL/GenBank/DDBJ databases">
        <authorList>
            <person name="Paulsen S."/>
            <person name="Gram L.K."/>
        </authorList>
    </citation>
    <scope>NUCLEOTIDE SEQUENCE [LARGE SCALE GENOMIC DNA]</scope>
    <source>
        <strain evidence="3 5">S2231</strain>
        <strain evidence="2 4">S2233</strain>
    </source>
</reference>
<evidence type="ECO:0000313" key="2">
    <source>
        <dbReference type="EMBL" id="TMP42552.1"/>
    </source>
</evidence>
<dbReference type="Proteomes" id="UP000305730">
    <property type="component" value="Unassembled WGS sequence"/>
</dbReference>
<dbReference type="SUPFAM" id="SSF159594">
    <property type="entry name" value="XCC0632-like"/>
    <property type="match status" value="1"/>
</dbReference>
<name>A0A5S3XPM6_9GAMM</name>
<gene>
    <name evidence="3" type="ORF">CWB96_10010</name>
    <name evidence="2" type="ORF">CWB97_11360</name>
</gene>
<evidence type="ECO:0000313" key="4">
    <source>
        <dbReference type="Proteomes" id="UP000305730"/>
    </source>
</evidence>
<dbReference type="AlphaFoldDB" id="A0A5S3XPM6"/>
<proteinExistence type="predicted"/>
<dbReference type="EMBL" id="PNCK01000038">
    <property type="protein sequence ID" value="TMP42552.1"/>
    <property type="molecule type" value="Genomic_DNA"/>
</dbReference>
<reference evidence="5" key="2">
    <citation type="submission" date="2019-06" db="EMBL/GenBank/DDBJ databases">
        <title>Co-occurence of chitin degradation, pigmentation and bioactivity in marine Pseudoalteromonas.</title>
        <authorList>
            <person name="Sonnenschein E.C."/>
            <person name="Bech P.K."/>
        </authorList>
    </citation>
    <scope>NUCLEOTIDE SEQUENCE [LARGE SCALE GENOMIC DNA]</scope>
    <source>
        <strain evidence="5">S2231</strain>
    </source>
</reference>
<comment type="caution">
    <text evidence="3">The sequence shown here is derived from an EMBL/GenBank/DDBJ whole genome shotgun (WGS) entry which is preliminary data.</text>
</comment>
<dbReference type="InterPro" id="IPR005586">
    <property type="entry name" value="ABC_trans_aux"/>
</dbReference>
<dbReference type="Gene3D" id="3.40.50.10610">
    <property type="entry name" value="ABC-type transport auxiliary lipoprotein component"/>
    <property type="match status" value="1"/>
</dbReference>
<reference evidence="3" key="3">
    <citation type="submission" date="2019-09" db="EMBL/GenBank/DDBJ databases">
        <title>Co-occurence of chitin degradation, pigmentation and bioactivity in marine Pseudoalteromonas.</title>
        <authorList>
            <person name="Sonnenschein E.C."/>
            <person name="Bech P.K."/>
        </authorList>
    </citation>
    <scope>NUCLEOTIDE SEQUENCE</scope>
    <source>
        <strain evidence="3">S2231</strain>
        <strain evidence="2 4">S2233</strain>
    </source>
</reference>
<dbReference type="EMBL" id="PNCL01000048">
    <property type="protein sequence ID" value="TMP59270.1"/>
    <property type="molecule type" value="Genomic_DNA"/>
</dbReference>
<dbReference type="Proteomes" id="UP000307706">
    <property type="component" value="Unassembled WGS sequence"/>
</dbReference>
<keyword evidence="4" id="KW-1185">Reference proteome</keyword>
<protein>
    <recommendedName>
        <fullName evidence="1">ABC-type transport auxiliary lipoprotein component domain-containing protein</fullName>
    </recommendedName>
</protein>
<evidence type="ECO:0000259" key="1">
    <source>
        <dbReference type="Pfam" id="PF03886"/>
    </source>
</evidence>
<evidence type="ECO:0000313" key="3">
    <source>
        <dbReference type="EMBL" id="TMP59270.1"/>
    </source>
</evidence>
<dbReference type="Pfam" id="PF03886">
    <property type="entry name" value="ABC_trans_aux"/>
    <property type="match status" value="1"/>
</dbReference>
<dbReference type="OrthoDB" id="6313948at2"/>
<evidence type="ECO:0000313" key="5">
    <source>
        <dbReference type="Proteomes" id="UP000307706"/>
    </source>
</evidence>
<sequence length="198" mass="22171">MKGLIPAFFSVLFVVGCTGSSNNGIEYYQFSTSAKVSNSLAPDNTVLLKPIKIIGLSDQQAIAQIHTNHSVSIANFNYWSEHPKHMLYKSAQHILARALNNWQVIDARVGALQSPYFEVEIHVSDFAGHEEHGGVISGNWYIFYYHNDQKRLLKTQHFVAAQPLQADGYPALVNALENSWTQVNMELKAELEKVRAAL</sequence>
<dbReference type="RefSeq" id="WP_138597103.1">
    <property type="nucleotide sequence ID" value="NZ_PNCK01000038.1"/>
</dbReference>
<feature type="domain" description="ABC-type transport auxiliary lipoprotein component" evidence="1">
    <location>
        <begin position="28"/>
        <end position="184"/>
    </location>
</feature>
<dbReference type="PROSITE" id="PS51257">
    <property type="entry name" value="PROKAR_LIPOPROTEIN"/>
    <property type="match status" value="1"/>
</dbReference>
<accession>A0A5S3XPM6</accession>